<keyword evidence="1" id="KW-0472">Membrane</keyword>
<proteinExistence type="predicted"/>
<dbReference type="EMBL" id="SMGQ01000011">
    <property type="protein sequence ID" value="TCK98209.1"/>
    <property type="molecule type" value="Genomic_DNA"/>
</dbReference>
<reference evidence="4 5" key="1">
    <citation type="submission" date="2019-03" db="EMBL/GenBank/DDBJ databases">
        <title>Genomic Encyclopedia of Type Strains, Phase IV (KMG-IV): sequencing the most valuable type-strain genomes for metagenomic binning, comparative biology and taxonomic classification.</title>
        <authorList>
            <person name="Goeker M."/>
        </authorList>
    </citation>
    <scope>NUCLEOTIDE SEQUENCE [LARGE SCALE GENOMIC DNA]</scope>
    <source>
        <strain evidence="4 5">DSM 24176</strain>
    </source>
</reference>
<dbReference type="PANTHER" id="PTHR30627:SF24">
    <property type="entry name" value="PENICILLIN-BINDING PROTEIN 4B"/>
    <property type="match status" value="1"/>
</dbReference>
<dbReference type="InterPro" id="IPR050515">
    <property type="entry name" value="Beta-lactam/transpept"/>
</dbReference>
<evidence type="ECO:0000259" key="2">
    <source>
        <dbReference type="Pfam" id="PF00905"/>
    </source>
</evidence>
<feature type="transmembrane region" description="Helical" evidence="1">
    <location>
        <begin position="12"/>
        <end position="34"/>
    </location>
</feature>
<keyword evidence="1" id="KW-0812">Transmembrane</keyword>
<evidence type="ECO:0000313" key="4">
    <source>
        <dbReference type="EMBL" id="TCK98209.1"/>
    </source>
</evidence>
<dbReference type="Gene3D" id="3.40.710.10">
    <property type="entry name" value="DD-peptidase/beta-lactamase superfamily"/>
    <property type="match status" value="1"/>
</dbReference>
<organism evidence="4 5">
    <name type="scientific">Natranaerovirga hydrolytica</name>
    <dbReference type="NCBI Taxonomy" id="680378"/>
    <lineage>
        <taxon>Bacteria</taxon>
        <taxon>Bacillati</taxon>
        <taxon>Bacillota</taxon>
        <taxon>Clostridia</taxon>
        <taxon>Lachnospirales</taxon>
        <taxon>Natranaerovirgaceae</taxon>
        <taxon>Natranaerovirga</taxon>
    </lineage>
</organism>
<protein>
    <submittedName>
        <fullName evidence="4">Cell division protein FtsI/penicillin-binding protein 2</fullName>
    </submittedName>
</protein>
<gene>
    <name evidence="4" type="ORF">EDC19_0628</name>
</gene>
<dbReference type="GO" id="GO:0071972">
    <property type="term" value="F:peptidoglycan L,D-transpeptidase activity"/>
    <property type="evidence" value="ECO:0007669"/>
    <property type="project" value="TreeGrafter"/>
</dbReference>
<evidence type="ECO:0000259" key="3">
    <source>
        <dbReference type="Pfam" id="PF21922"/>
    </source>
</evidence>
<dbReference type="PANTHER" id="PTHR30627">
    <property type="entry name" value="PEPTIDOGLYCAN D,D-TRANSPEPTIDASE"/>
    <property type="match status" value="1"/>
</dbReference>
<dbReference type="GO" id="GO:0071555">
    <property type="term" value="P:cell wall organization"/>
    <property type="evidence" value="ECO:0007669"/>
    <property type="project" value="TreeGrafter"/>
</dbReference>
<keyword evidence="1" id="KW-1133">Transmembrane helix</keyword>
<dbReference type="InterPro" id="IPR054120">
    <property type="entry name" value="PBPA_dimer"/>
</dbReference>
<dbReference type="GO" id="GO:0008658">
    <property type="term" value="F:penicillin binding"/>
    <property type="evidence" value="ECO:0007669"/>
    <property type="project" value="InterPro"/>
</dbReference>
<evidence type="ECO:0000256" key="1">
    <source>
        <dbReference type="SAM" id="Phobius"/>
    </source>
</evidence>
<dbReference type="Pfam" id="PF21922">
    <property type="entry name" value="PBP_dimer_2"/>
    <property type="match status" value="1"/>
</dbReference>
<dbReference type="GO" id="GO:0051301">
    <property type="term" value="P:cell division"/>
    <property type="evidence" value="ECO:0007669"/>
    <property type="project" value="UniProtKB-KW"/>
</dbReference>
<accession>A0A4R1N5F4</accession>
<dbReference type="RefSeq" id="WP_243116969.1">
    <property type="nucleotide sequence ID" value="NZ_SMGQ01000011.1"/>
</dbReference>
<dbReference type="AlphaFoldDB" id="A0A4R1N5F4"/>
<keyword evidence="4" id="KW-0132">Cell division</keyword>
<feature type="domain" description="Penicillin-binding protein transpeptidase" evidence="2">
    <location>
        <begin position="158"/>
        <end position="465"/>
    </location>
</feature>
<keyword evidence="4" id="KW-0131">Cell cycle</keyword>
<dbReference type="Proteomes" id="UP000294545">
    <property type="component" value="Unassembled WGS sequence"/>
</dbReference>
<dbReference type="Pfam" id="PF00905">
    <property type="entry name" value="Transpeptidase"/>
    <property type="match status" value="1"/>
</dbReference>
<dbReference type="GO" id="GO:0005886">
    <property type="term" value="C:plasma membrane"/>
    <property type="evidence" value="ECO:0007669"/>
    <property type="project" value="TreeGrafter"/>
</dbReference>
<dbReference type="SUPFAM" id="SSF56601">
    <property type="entry name" value="beta-lactamase/transpeptidase-like"/>
    <property type="match status" value="1"/>
</dbReference>
<comment type="caution">
    <text evidence="4">The sequence shown here is derived from an EMBL/GenBank/DDBJ whole genome shotgun (WGS) entry which is preliminary data.</text>
</comment>
<feature type="domain" description="Penicillin binding protein A dimerisation" evidence="3">
    <location>
        <begin position="58"/>
        <end position="137"/>
    </location>
</feature>
<evidence type="ECO:0000313" key="5">
    <source>
        <dbReference type="Proteomes" id="UP000294545"/>
    </source>
</evidence>
<dbReference type="Gene3D" id="3.90.1310.10">
    <property type="entry name" value="Penicillin-binding protein 2a (Domain 2)"/>
    <property type="match status" value="1"/>
</dbReference>
<name>A0A4R1N5F4_9FIRM</name>
<keyword evidence="5" id="KW-1185">Reference proteome</keyword>
<dbReference type="InterPro" id="IPR012338">
    <property type="entry name" value="Beta-lactam/transpept-like"/>
</dbReference>
<sequence length="471" mass="52909">MIKKKKAKKNVSNIQSIFVGLFMILIINIIYLAGYKTNQVAINPYNPRLDQLEESVIRGNIFARDYEVLAESVELEDGKTERIYPYSNIFSHVVGYTIRGKSGIESEYNYDLLSSNESIIRKIINELFNEKNQGNHIVTTLDANLQTVAYEGLGDFQGAVVAMDPSTGKILAMVSKPDFDPNEIEFLLNQTNSSEVRETYLFNRATQGLYPPGSTYKMLTALYYIMENPDWEDFEYVCQGKGRFFNNDISCFNQKAHGQLNLKEAFAQSCNTTFAHIGTLIEVDGFKQFNESFLFNQRLPYGLNHSRSSFVLDSQSTLESIPETVIGQGRTEITPLHNALMTSTIANGGIMMTPYLVDRVEDEHGNVIKKYMPDQYKRIVTSNEAFLISELMQSVVTEGTATSLNNLNYTVAGKTGTAEHKEGARPHSWFVGFAPVENPEIVVSIIVESSGTGGQYAVPIAKRMFETYLNE</sequence>
<dbReference type="InterPro" id="IPR001460">
    <property type="entry name" value="PCN-bd_Tpept"/>
</dbReference>